<reference evidence="2" key="4">
    <citation type="journal article" date="2007" name="Genome Res.">
        <title>Curated Genome Annotation of Oryza sativa ssp. japonica and Comparative Genome Analysis with Arabidopsis thaliana.</title>
        <authorList>
            <consortium name="The Rice Annotation Project (RAP)"/>
            <person name="Itoh T."/>
            <person name="Tanaka T."/>
            <person name="Barrero R.A."/>
            <person name="Yamasaki C."/>
            <person name="Fujii Y."/>
            <person name="Hilton P.B."/>
            <person name="Antonio B.A."/>
            <person name="Aono H."/>
            <person name="Apweiler R."/>
            <person name="Bruskiewich R."/>
            <person name="Bureau T."/>
            <person name="Burr F."/>
            <person name="Costa de Oliveira A."/>
            <person name="Fuks G."/>
            <person name="Habara T."/>
            <person name="Haberer G."/>
            <person name="Han B."/>
            <person name="Harada E."/>
            <person name="Hiraki A.T."/>
            <person name="Hirochika H."/>
            <person name="Hoen D."/>
            <person name="Hokari H."/>
            <person name="Hosokawa S."/>
            <person name="Hsing Y."/>
            <person name="Ikawa H."/>
            <person name="Ikeo K."/>
            <person name="Imanishi T."/>
            <person name="Ito Y."/>
            <person name="Jaiswal P."/>
            <person name="Kanno M."/>
            <person name="Kawahara Y."/>
            <person name="Kawamura T."/>
            <person name="Kawashima H."/>
            <person name="Khurana J.P."/>
            <person name="Kikuchi S."/>
            <person name="Komatsu S."/>
            <person name="Koyanagi K.O."/>
            <person name="Kubooka H."/>
            <person name="Lieberherr D."/>
            <person name="Lin Y.C."/>
            <person name="Lonsdale D."/>
            <person name="Matsumoto T."/>
            <person name="Matsuya A."/>
            <person name="McCombie W.R."/>
            <person name="Messing J."/>
            <person name="Miyao A."/>
            <person name="Mulder N."/>
            <person name="Nagamura Y."/>
            <person name="Nam J."/>
            <person name="Namiki N."/>
            <person name="Numa H."/>
            <person name="Nurimoto S."/>
            <person name="O'donovan C."/>
            <person name="Ohyanagi H."/>
            <person name="Okido T."/>
            <person name="Oota S."/>
            <person name="Osato N."/>
            <person name="Palmer L.E."/>
            <person name="Quetier F."/>
            <person name="Raghuvanshi S."/>
            <person name="Saichi N."/>
            <person name="Sakai H."/>
            <person name="Sakai Y."/>
            <person name="Sakata K."/>
            <person name="Sakurai T."/>
            <person name="Sato F."/>
            <person name="Sato Y."/>
            <person name="Schoof H."/>
            <person name="Seki M."/>
            <person name="Shibata M."/>
            <person name="Shimizu Y."/>
            <person name="Shinozaki K."/>
            <person name="Shinso Y."/>
            <person name="Singh N.K."/>
            <person name="Smith-White B."/>
            <person name="Takeda J."/>
            <person name="Tanino M."/>
            <person name="Tatusova T."/>
            <person name="Thongjuea S."/>
            <person name="Todokoro F."/>
            <person name="Tsugane M."/>
            <person name="Tyagi A.K."/>
            <person name="Vanavichit A."/>
            <person name="Wang A."/>
            <person name="Wing R.A."/>
            <person name="Yamaguchi K."/>
            <person name="Yamamoto M."/>
            <person name="Yamamoto N."/>
            <person name="Yu Y."/>
            <person name="Zhang H."/>
            <person name="Zhao Q."/>
            <person name="Higo K."/>
            <person name="Burr B."/>
            <person name="Gojobori T."/>
            <person name="Sasaki T."/>
        </authorList>
    </citation>
    <scope>NUCLEOTIDE SEQUENCE</scope>
</reference>
<proteinExistence type="predicted"/>
<accession>Q60EQ6</accession>
<dbReference type="EMBL" id="AP008211">
    <property type="protein sequence ID" value="BAF17686.1"/>
    <property type="molecule type" value="Genomic_DNA"/>
</dbReference>
<reference evidence="2" key="3">
    <citation type="journal article" date="2006" name="Nucleic Acids Res.">
        <title>The Rice Annotation Project Database (RAP-DB): hub for Oryza sativa ssp. japonica genome information.</title>
        <authorList>
            <person name="Ohyanagi H."/>
            <person name="Tanaka T."/>
            <person name="Sakai H."/>
            <person name="Shigemoto Y."/>
            <person name="Yamaguchi K."/>
            <person name="Habara T."/>
            <person name="Fujii Y."/>
            <person name="Antonio B.A."/>
            <person name="Nagamura Y."/>
            <person name="Imanishi T."/>
            <person name="Ikeo K."/>
            <person name="Itoh T."/>
            <person name="Gojobori T."/>
            <person name="Sasaki T."/>
        </authorList>
    </citation>
    <scope>NUCLEOTIDE SEQUENCE</scope>
</reference>
<protein>
    <submittedName>
        <fullName evidence="2">Os05g0463500 protein</fullName>
    </submittedName>
</protein>
<reference evidence="1" key="1">
    <citation type="submission" date="2004-10" db="EMBL/GenBank/DDBJ databases">
        <title>Oryza sativa BAC OJ1280_A04 genomic sequence.</title>
        <authorList>
            <person name="Chow T.-Y."/>
            <person name="Hsing Y.-I.C."/>
            <person name="Chen C.-S."/>
            <person name="Chen H.-H."/>
            <person name="Liu S.-M."/>
            <person name="Chao Y.-T."/>
            <person name="Chang S.-J."/>
            <person name="Chen H.-C."/>
            <person name="Chen S.-K."/>
            <person name="Chen T.-R."/>
            <person name="Chen Y.-L."/>
            <person name="Cheng C.-H."/>
            <person name="Chung C.-I."/>
            <person name="Han S.-Y."/>
            <person name="Hsiao S.-H."/>
            <person name="Hsiung J.-N."/>
            <person name="Hsu C.-H."/>
            <person name="Huang J.-J."/>
            <person name="Kau P.-I."/>
            <person name="Lee M.-C."/>
            <person name="Leu H.-L."/>
            <person name="Li Y.-F."/>
            <person name="Lin S.-J."/>
            <person name="Lin Y.-C."/>
            <person name="Wu S.-W."/>
            <person name="Yu C.-Y."/>
            <person name="Yu S.-W."/>
            <person name="Wu H.-P."/>
            <person name="Shaw J.-F."/>
        </authorList>
    </citation>
    <scope>NUCLEOTIDE SEQUENCE</scope>
</reference>
<name>Q60EQ6_ORYSJ</name>
<organism evidence="1 3">
    <name type="scientific">Oryza sativa subsp. japonica</name>
    <name type="common">Rice</name>
    <dbReference type="NCBI Taxonomy" id="39947"/>
    <lineage>
        <taxon>Eukaryota</taxon>
        <taxon>Viridiplantae</taxon>
        <taxon>Streptophyta</taxon>
        <taxon>Embryophyta</taxon>
        <taxon>Tracheophyta</taxon>
        <taxon>Spermatophyta</taxon>
        <taxon>Magnoliopsida</taxon>
        <taxon>Liliopsida</taxon>
        <taxon>Poales</taxon>
        <taxon>Poaceae</taxon>
        <taxon>BOP clade</taxon>
        <taxon>Oryzoideae</taxon>
        <taxon>Oryzeae</taxon>
        <taxon>Oryzinae</taxon>
        <taxon>Oryza</taxon>
        <taxon>Oryza sativa</taxon>
    </lineage>
</organism>
<dbReference type="KEGG" id="dosa:Os05g0463500"/>
<reference evidence="2 3" key="2">
    <citation type="journal article" date="2005" name="Nature">
        <title>The map-based sequence of the rice genome.</title>
        <authorList>
            <consortium name="International rice genome sequencing project (IRGSP)"/>
            <person name="Matsumoto T."/>
            <person name="Wu J."/>
            <person name="Kanamori H."/>
            <person name="Katayose Y."/>
            <person name="Fujisawa M."/>
            <person name="Namiki N."/>
            <person name="Mizuno H."/>
            <person name="Yamamoto K."/>
            <person name="Antonio B.A."/>
            <person name="Baba T."/>
            <person name="Sakata K."/>
            <person name="Nagamura Y."/>
            <person name="Aoki H."/>
            <person name="Arikawa K."/>
            <person name="Arita K."/>
            <person name="Bito T."/>
            <person name="Chiden Y."/>
            <person name="Fujitsuka N."/>
            <person name="Fukunaka R."/>
            <person name="Hamada M."/>
            <person name="Harada C."/>
            <person name="Hayashi A."/>
            <person name="Hijishita S."/>
            <person name="Honda M."/>
            <person name="Hosokawa S."/>
            <person name="Ichikawa Y."/>
            <person name="Idonuma A."/>
            <person name="Iijima M."/>
            <person name="Ikeda M."/>
            <person name="Ikeno M."/>
            <person name="Ito K."/>
            <person name="Ito S."/>
            <person name="Ito T."/>
            <person name="Ito Y."/>
            <person name="Ito Y."/>
            <person name="Iwabuchi A."/>
            <person name="Kamiya K."/>
            <person name="Karasawa W."/>
            <person name="Kurita K."/>
            <person name="Katagiri S."/>
            <person name="Kikuta A."/>
            <person name="Kobayashi H."/>
            <person name="Kobayashi N."/>
            <person name="Machita K."/>
            <person name="Maehara T."/>
            <person name="Masukawa M."/>
            <person name="Mizubayashi T."/>
            <person name="Mukai Y."/>
            <person name="Nagasaki H."/>
            <person name="Nagata Y."/>
            <person name="Naito S."/>
            <person name="Nakashima M."/>
            <person name="Nakama Y."/>
            <person name="Nakamichi Y."/>
            <person name="Nakamura M."/>
            <person name="Meguro A."/>
            <person name="Negishi M."/>
            <person name="Ohta I."/>
            <person name="Ohta T."/>
            <person name="Okamoto M."/>
            <person name="Ono N."/>
            <person name="Saji S."/>
            <person name="Sakaguchi M."/>
            <person name="Sakai K."/>
            <person name="Shibata M."/>
            <person name="Shimokawa T."/>
            <person name="Song J."/>
            <person name="Takazaki Y."/>
            <person name="Terasawa K."/>
            <person name="Tsugane M."/>
            <person name="Tsuji K."/>
            <person name="Ueda S."/>
            <person name="Waki K."/>
            <person name="Yamagata H."/>
            <person name="Yamamoto M."/>
            <person name="Yamamoto S."/>
            <person name="Yamane H."/>
            <person name="Yoshiki S."/>
            <person name="Yoshihara R."/>
            <person name="Yukawa K."/>
            <person name="Zhong H."/>
            <person name="Yano M."/>
            <person name="Yuan Q."/>
            <person name="Ouyang S."/>
            <person name="Liu J."/>
            <person name="Jones K.M."/>
            <person name="Gansberger K."/>
            <person name="Moffat K."/>
            <person name="Hill J."/>
            <person name="Bera J."/>
            <person name="Fadrosh D."/>
            <person name="Jin S."/>
            <person name="Johri S."/>
            <person name="Kim M."/>
            <person name="Overton L."/>
            <person name="Reardon M."/>
            <person name="Tsitrin T."/>
            <person name="Vuong H."/>
            <person name="Weaver B."/>
            <person name="Ciecko A."/>
            <person name="Tallon L."/>
            <person name="Jackson J."/>
            <person name="Pai G."/>
            <person name="Aken S.V."/>
            <person name="Utterback T."/>
            <person name="Reidmuller S."/>
            <person name="Feldblyum T."/>
            <person name="Hsiao J."/>
            <person name="Zismann V."/>
            <person name="Iobst S."/>
            <person name="de Vazeille A.R."/>
            <person name="Buell C.R."/>
            <person name="Ying K."/>
            <person name="Li Y."/>
            <person name="Lu T."/>
            <person name="Huang Y."/>
            <person name="Zhao Q."/>
            <person name="Feng Q."/>
            <person name="Zhang L."/>
            <person name="Zhu J."/>
            <person name="Weng Q."/>
            <person name="Mu J."/>
            <person name="Lu Y."/>
            <person name="Fan D."/>
            <person name="Liu Y."/>
            <person name="Guan J."/>
            <person name="Zhang Y."/>
            <person name="Yu S."/>
            <person name="Liu X."/>
            <person name="Zhang Y."/>
            <person name="Hong G."/>
            <person name="Han B."/>
            <person name="Choisne N."/>
            <person name="Demange N."/>
            <person name="Orjeda G."/>
            <person name="Samain S."/>
            <person name="Cattolico L."/>
            <person name="Pelletier E."/>
            <person name="Couloux A."/>
            <person name="Segurens B."/>
            <person name="Wincker P."/>
            <person name="D'Hont A."/>
            <person name="Scarpelli C."/>
            <person name="Weissenbach J."/>
            <person name="Salanoubat M."/>
            <person name="Quetier F."/>
            <person name="Yu Y."/>
            <person name="Kim H.R."/>
            <person name="Rambo T."/>
            <person name="Currie J."/>
            <person name="Collura K."/>
            <person name="Luo M."/>
            <person name="Yang T."/>
            <person name="Ammiraju J.S.S."/>
            <person name="Engler F."/>
            <person name="Soderlund C."/>
            <person name="Wing R.A."/>
            <person name="Palmer L.E."/>
            <person name="de la Bastide M."/>
            <person name="Spiegel L."/>
            <person name="Nascimento L."/>
            <person name="Zutavern T."/>
            <person name="O'Shaughnessy A."/>
            <person name="Dike S."/>
            <person name="Dedhia N."/>
            <person name="Preston R."/>
            <person name="Balija V."/>
            <person name="McCombie W.R."/>
            <person name="Chow T."/>
            <person name="Chen H."/>
            <person name="Chung M."/>
            <person name="Chen C."/>
            <person name="Shaw J."/>
            <person name="Wu H."/>
            <person name="Hsiao K."/>
            <person name="Chao Y."/>
            <person name="Chu M."/>
            <person name="Cheng C."/>
            <person name="Hour A."/>
            <person name="Lee P."/>
            <person name="Lin S."/>
            <person name="Lin Y."/>
            <person name="Liou J."/>
            <person name="Liu S."/>
            <person name="Hsing Y."/>
            <person name="Raghuvanshi S."/>
            <person name="Mohanty A."/>
            <person name="Bharti A.K."/>
            <person name="Gaur A."/>
            <person name="Gupta V."/>
            <person name="Kumar D."/>
            <person name="Ravi V."/>
            <person name="Vij S."/>
            <person name="Kapur A."/>
            <person name="Khurana P."/>
            <person name="Khurana P."/>
            <person name="Khurana J.P."/>
            <person name="Tyagi A.K."/>
            <person name="Gaikwad K."/>
            <person name="Singh A."/>
            <person name="Dalal V."/>
            <person name="Srivastava S."/>
            <person name="Dixit A."/>
            <person name="Pal A.K."/>
            <person name="Ghazi I.A."/>
            <person name="Yadav M."/>
            <person name="Pandit A."/>
            <person name="Bhargava A."/>
            <person name="Sureshbabu K."/>
            <person name="Batra K."/>
            <person name="Sharma T.R."/>
            <person name="Mohapatra T."/>
            <person name="Singh N.K."/>
            <person name="Messing J."/>
            <person name="Nelson A.B."/>
            <person name="Fuks G."/>
            <person name="Kavchok S."/>
            <person name="Keizer G."/>
            <person name="Linton E."/>
            <person name="Llaca V."/>
            <person name="Song R."/>
            <person name="Tanyolac B."/>
            <person name="Young S."/>
            <person name="Ho-Il K."/>
            <person name="Hahn J.H."/>
            <person name="Sangsakoo G."/>
            <person name="Vanavichit A."/>
            <person name="de Mattos Luiz.A.T."/>
            <person name="Zimmer P.D."/>
            <person name="Malone G."/>
            <person name="Dellagostin O."/>
            <person name="de Oliveira A.C."/>
            <person name="Bevan M."/>
            <person name="Bancroft I."/>
            <person name="Minx P."/>
            <person name="Cordum H."/>
            <person name="Wilson R."/>
            <person name="Cheng Z."/>
            <person name="Jin W."/>
            <person name="Jiang J."/>
            <person name="Leong S.A."/>
            <person name="Iwama H."/>
            <person name="Gojobori T."/>
            <person name="Itoh T."/>
            <person name="Niimura Y."/>
            <person name="Fujii Y."/>
            <person name="Habara T."/>
            <person name="Sakai H."/>
            <person name="Sato Y."/>
            <person name="Wilson G."/>
            <person name="Kumar K."/>
            <person name="McCouch S."/>
            <person name="Juretic N."/>
            <person name="Hoen D."/>
            <person name="Wright S."/>
            <person name="Bruskiewich R."/>
            <person name="Bureau T."/>
            <person name="Miyao A."/>
            <person name="Hirochika H."/>
            <person name="Nishikawa T."/>
            <person name="Kadowaki K."/>
            <person name="Sugiura M."/>
            <person name="Burr B."/>
            <person name="Sasaki T."/>
        </authorList>
    </citation>
    <scope>NUCLEOTIDE SEQUENCE [LARGE SCALE GENOMIC DNA]</scope>
    <source>
        <strain evidence="3">cv. Nipponbare</strain>
    </source>
</reference>
<reference evidence="3" key="6">
    <citation type="journal article" date="2008" name="Nucleic Acids Res.">
        <title>The rice annotation project database (RAP-DB): 2008 update.</title>
        <authorList>
            <consortium name="The rice annotation project (RAP)"/>
        </authorList>
    </citation>
    <scope>GENOME REANNOTATION</scope>
    <source>
        <strain evidence="3">cv. Nipponbare</strain>
    </source>
</reference>
<evidence type="ECO:0000313" key="2">
    <source>
        <dbReference type="EMBL" id="BAF17686.1"/>
    </source>
</evidence>
<reference evidence="2" key="5">
    <citation type="journal article" date="2008" name="Nucleic Acids Res.">
        <title>The Rice Annotation Project Database (RAP-DB): 2008 update.</title>
        <authorList>
            <consortium name="The Rice Annotation Project (RAP)"/>
            <person name="Tanaka T."/>
            <person name="Antonio B.A."/>
            <person name="Kikuchi S."/>
            <person name="Matsumoto T."/>
            <person name="Nagamura Y."/>
            <person name="Numa H."/>
            <person name="Sakai H."/>
            <person name="Wu J."/>
            <person name="Itoh T."/>
            <person name="Sasaki T."/>
            <person name="Aono R."/>
            <person name="Fujii Y."/>
            <person name="Habara T."/>
            <person name="Harada E."/>
            <person name="Kanno M."/>
            <person name="Kawahara Y."/>
            <person name="Kawashima H."/>
            <person name="Kubooka H."/>
            <person name="Matsuya A."/>
            <person name="Nakaoka H."/>
            <person name="Saichi N."/>
            <person name="Sanbonmatsu R."/>
            <person name="Sato Y."/>
            <person name="Shinso Y."/>
            <person name="Suzuki M."/>
            <person name="Takeda J."/>
            <person name="Tanino M."/>
            <person name="Todokoro F."/>
            <person name="Yamaguchi K."/>
            <person name="Yamamoto N."/>
            <person name="Yamasaki C."/>
            <person name="Imanishi T."/>
            <person name="Okido T."/>
            <person name="Tada M."/>
            <person name="Ikeo K."/>
            <person name="Tateno Y."/>
            <person name="Gojobori T."/>
            <person name="Lin Y.C."/>
            <person name="Wei F.J."/>
            <person name="Hsing Y.I."/>
            <person name="Zhao Q."/>
            <person name="Han B."/>
            <person name="Kramer M.R."/>
            <person name="McCombie R.W."/>
            <person name="Lonsdale D."/>
            <person name="O'Donovan C.C."/>
            <person name="Whitfield E.J."/>
            <person name="Apweiler R."/>
            <person name="Koyanagi K.O."/>
            <person name="Khurana J.P."/>
            <person name="Raghuvanshi S."/>
            <person name="Singh N.K."/>
            <person name="Tyagi A.K."/>
            <person name="Haberer G."/>
            <person name="Fujisawa M."/>
            <person name="Hosokawa S."/>
            <person name="Ito Y."/>
            <person name="Ikawa H."/>
            <person name="Shibata M."/>
            <person name="Yamamoto M."/>
            <person name="Bruskiewich R.M."/>
            <person name="Hoen D.R."/>
            <person name="Bureau TE."/>
            <person name="Namiki N."/>
            <person name="Ohyanagi H."/>
            <person name="Sakai Y."/>
            <person name="Nobushima S."/>
            <person name="Sakata K."/>
            <person name="Barrero R.A."/>
            <person name="Sato Y."/>
            <person name="Souvorov A."/>
            <person name="Smith-White B."/>
            <person name="Tatusova T."/>
            <person name="An S."/>
            <person name="An G."/>
            <person name="OOta S."/>
            <person name="Fuks G."/>
            <person name="Messing J."/>
            <person name="Christie K.R."/>
            <person name="Lieberherr D."/>
            <person name="Kim H."/>
            <person name="Zuccolo A."/>
            <person name="Wing R.A."/>
            <person name="Nobuta K."/>
            <person name="Green P.J."/>
            <person name="Lu C."/>
            <person name="Meyers BC."/>
            <person name="Chaparro C."/>
            <person name="Piegu B."/>
            <person name="Panaud O."/>
            <person name="Echeverria M."/>
        </authorList>
    </citation>
    <scope>NUCLEOTIDE SEQUENCE</scope>
</reference>
<dbReference type="Proteomes" id="UP000000763">
    <property type="component" value="Chromosome 5"/>
</dbReference>
<evidence type="ECO:0000313" key="1">
    <source>
        <dbReference type="EMBL" id="AAU90176.1"/>
    </source>
</evidence>
<reference evidence="2" key="8">
    <citation type="submission" date="2012-08" db="EMBL/GenBank/DDBJ databases">
        <title>The Second Rice Annotation Project Meeting (RAP2).</title>
        <authorList>
            <consortium name="The Rice Annotation Project (RAP)"/>
        </authorList>
    </citation>
    <scope>NUCLEOTIDE SEQUENCE</scope>
</reference>
<reference evidence="2" key="7">
    <citation type="submission" date="2012-08" db="EMBL/GenBank/DDBJ databases">
        <title>Oryza sativa nipponbare(GA3) genomic DNA, chromosome 5.</title>
        <authorList>
            <consortium name="IRGSP(International Rice Genome Sequencing Project)"/>
        </authorList>
    </citation>
    <scope>NUCLEOTIDE SEQUENCE</scope>
</reference>
<sequence length="142" mass="17079">MGEMVARRGWKRRLGFCRVRLRRSPFRQEEMLPLLLKWRRKHMILLLLSMPRPNPMISKKTMLIEEKIMAWRWRTVTTKCRIMWRGAPRSKKMMELPHLSSRMMSLKCPCLLVCRILNYALDTAFLLLIKENFEFLTLSGVK</sequence>
<dbReference type="EMBL" id="AC108500">
    <property type="protein sequence ID" value="AAU90176.1"/>
    <property type="molecule type" value="Genomic_DNA"/>
</dbReference>
<gene>
    <name evidence="2" type="ordered locus">Os05g0463500</name>
    <name evidence="1" type="ORF">OJ1280_A04.7</name>
</gene>
<evidence type="ECO:0000313" key="3">
    <source>
        <dbReference type="Proteomes" id="UP000000763"/>
    </source>
</evidence>
<dbReference type="AlphaFoldDB" id="Q60EQ6"/>